<keyword evidence="3" id="KW-1185">Reference proteome</keyword>
<feature type="transmembrane region" description="Helical" evidence="1">
    <location>
        <begin position="45"/>
        <end position="65"/>
    </location>
</feature>
<gene>
    <name evidence="2" type="ORF">A3860_34535</name>
</gene>
<reference evidence="2 3" key="1">
    <citation type="submission" date="2016-03" db="EMBL/GenBank/DDBJ databases">
        <title>Niastella vici sp. nov., isolated from farmland soil.</title>
        <authorList>
            <person name="Chen L."/>
            <person name="Wang D."/>
            <person name="Yang S."/>
            <person name="Wang G."/>
        </authorList>
    </citation>
    <scope>NUCLEOTIDE SEQUENCE [LARGE SCALE GENOMIC DNA]</scope>
    <source>
        <strain evidence="2 3">DJ57</strain>
    </source>
</reference>
<proteinExistence type="predicted"/>
<sequence length="69" mass="7957">MRLIFLLLVGVAGGLIAAIIAYLITYNEYQHHFKGKRVFLESIKSAVIAFLFFFFLIVILEFMLAKNKM</sequence>
<evidence type="ECO:0000313" key="3">
    <source>
        <dbReference type="Proteomes" id="UP000192796"/>
    </source>
</evidence>
<keyword evidence="1" id="KW-0472">Membrane</keyword>
<comment type="caution">
    <text evidence="2">The sequence shown here is derived from an EMBL/GenBank/DDBJ whole genome shotgun (WGS) entry which is preliminary data.</text>
</comment>
<dbReference type="AlphaFoldDB" id="A0A1V9FPG8"/>
<evidence type="ECO:0000313" key="2">
    <source>
        <dbReference type="EMBL" id="OQP60197.1"/>
    </source>
</evidence>
<dbReference type="Proteomes" id="UP000192796">
    <property type="component" value="Unassembled WGS sequence"/>
</dbReference>
<organism evidence="2 3">
    <name type="scientific">Niastella vici</name>
    <dbReference type="NCBI Taxonomy" id="1703345"/>
    <lineage>
        <taxon>Bacteria</taxon>
        <taxon>Pseudomonadati</taxon>
        <taxon>Bacteroidota</taxon>
        <taxon>Chitinophagia</taxon>
        <taxon>Chitinophagales</taxon>
        <taxon>Chitinophagaceae</taxon>
        <taxon>Niastella</taxon>
    </lineage>
</organism>
<protein>
    <submittedName>
        <fullName evidence="2">Uncharacterized protein</fullName>
    </submittedName>
</protein>
<name>A0A1V9FPG8_9BACT</name>
<accession>A0A1V9FPG8</accession>
<keyword evidence="1" id="KW-1133">Transmembrane helix</keyword>
<dbReference type="EMBL" id="LVYD01000065">
    <property type="protein sequence ID" value="OQP60197.1"/>
    <property type="molecule type" value="Genomic_DNA"/>
</dbReference>
<keyword evidence="1" id="KW-0812">Transmembrane</keyword>
<evidence type="ECO:0000256" key="1">
    <source>
        <dbReference type="SAM" id="Phobius"/>
    </source>
</evidence>